<keyword evidence="2" id="KW-1185">Reference proteome</keyword>
<reference evidence="2" key="1">
    <citation type="submission" date="2016-12" db="EMBL/GenBank/DDBJ databases">
        <authorList>
            <person name="Brunel B."/>
        </authorList>
    </citation>
    <scope>NUCLEOTIDE SEQUENCE [LARGE SCALE GENOMIC DNA]</scope>
</reference>
<accession>A0A2P9AM80</accession>
<sequence length="56" mass="6198">MTITEGLGRQSNFLVYGSPLTRYLHLLWTAADWKVNACRAKVCSGFATTTCIKTTT</sequence>
<dbReference type="AlphaFoldDB" id="A0A2P9AM80"/>
<evidence type="ECO:0000313" key="1">
    <source>
        <dbReference type="EMBL" id="SJM32246.1"/>
    </source>
</evidence>
<proteinExistence type="predicted"/>
<dbReference type="Proteomes" id="UP000245698">
    <property type="component" value="Unassembled WGS sequence"/>
</dbReference>
<name>A0A2P9AM80_9HYPH</name>
<dbReference type="EMBL" id="FUIG01000033">
    <property type="protein sequence ID" value="SJM32246.1"/>
    <property type="molecule type" value="Genomic_DNA"/>
</dbReference>
<organism evidence="1 2">
    <name type="scientific">Mesorhizobium delmotii</name>
    <dbReference type="NCBI Taxonomy" id="1631247"/>
    <lineage>
        <taxon>Bacteria</taxon>
        <taxon>Pseudomonadati</taxon>
        <taxon>Pseudomonadota</taxon>
        <taxon>Alphaproteobacteria</taxon>
        <taxon>Hyphomicrobiales</taxon>
        <taxon>Phyllobacteriaceae</taxon>
        <taxon>Mesorhizobium</taxon>
    </lineage>
</organism>
<evidence type="ECO:0000313" key="2">
    <source>
        <dbReference type="Proteomes" id="UP000245698"/>
    </source>
</evidence>
<gene>
    <name evidence="1" type="ORF">BQ8482_260010</name>
</gene>
<protein>
    <submittedName>
        <fullName evidence="1">Uncharacterized protein</fullName>
    </submittedName>
</protein>